<dbReference type="PANTHER" id="PTHR11795:SF447">
    <property type="entry name" value="ABC TRANSPORTER PERMEASE PROTEIN"/>
    <property type="match status" value="1"/>
</dbReference>
<evidence type="ECO:0000256" key="5">
    <source>
        <dbReference type="ARBA" id="ARBA00022970"/>
    </source>
</evidence>
<reference evidence="10 11" key="1">
    <citation type="submission" date="2019-07" db="EMBL/GenBank/DDBJ databases">
        <title>Reinekea sp. strain SSH23 genome sequencing and assembly.</title>
        <authorList>
            <person name="Kim I."/>
        </authorList>
    </citation>
    <scope>NUCLEOTIDE SEQUENCE [LARGE SCALE GENOMIC DNA]</scope>
    <source>
        <strain evidence="10 11">SSH23</strain>
    </source>
</reference>
<dbReference type="NCBIfam" id="TIGR03409">
    <property type="entry name" value="urea_trans_UrtB"/>
    <property type="match status" value="1"/>
</dbReference>
<evidence type="ECO:0000313" key="10">
    <source>
        <dbReference type="EMBL" id="TXR53385.1"/>
    </source>
</evidence>
<feature type="transmembrane region" description="Helical" evidence="9">
    <location>
        <begin position="390"/>
        <end position="407"/>
    </location>
</feature>
<feature type="transmembrane region" description="Helical" evidence="9">
    <location>
        <begin position="504"/>
        <end position="523"/>
    </location>
</feature>
<dbReference type="EMBL" id="VKAD01000001">
    <property type="protein sequence ID" value="TXR53385.1"/>
    <property type="molecule type" value="Genomic_DNA"/>
</dbReference>
<comment type="caution">
    <text evidence="10">The sequence shown here is derived from an EMBL/GenBank/DDBJ whole genome shotgun (WGS) entry which is preliminary data.</text>
</comment>
<dbReference type="OrthoDB" id="9807115at2"/>
<dbReference type="GO" id="GO:0022857">
    <property type="term" value="F:transmembrane transporter activity"/>
    <property type="evidence" value="ECO:0007669"/>
    <property type="project" value="InterPro"/>
</dbReference>
<feature type="transmembrane region" description="Helical" evidence="9">
    <location>
        <begin position="474"/>
        <end position="498"/>
    </location>
</feature>
<organism evidence="10 11">
    <name type="scientific">Reinekea thalattae</name>
    <dbReference type="NCBI Taxonomy" id="2593301"/>
    <lineage>
        <taxon>Bacteria</taxon>
        <taxon>Pseudomonadati</taxon>
        <taxon>Pseudomonadota</taxon>
        <taxon>Gammaproteobacteria</taxon>
        <taxon>Oceanospirillales</taxon>
        <taxon>Saccharospirillaceae</taxon>
        <taxon>Reinekea</taxon>
    </lineage>
</organism>
<dbReference type="GO" id="GO:0005886">
    <property type="term" value="C:plasma membrane"/>
    <property type="evidence" value="ECO:0007669"/>
    <property type="project" value="UniProtKB-SubCell"/>
</dbReference>
<evidence type="ECO:0000256" key="9">
    <source>
        <dbReference type="SAM" id="Phobius"/>
    </source>
</evidence>
<keyword evidence="11" id="KW-1185">Reference proteome</keyword>
<name>A0A5C8Z5I9_9GAMM</name>
<dbReference type="Pfam" id="PF02653">
    <property type="entry name" value="BPD_transp_2"/>
    <property type="match status" value="1"/>
</dbReference>
<dbReference type="InterPro" id="IPR052157">
    <property type="entry name" value="BCAA_transport_permease"/>
</dbReference>
<dbReference type="Proteomes" id="UP000321764">
    <property type="component" value="Unassembled WGS sequence"/>
</dbReference>
<keyword evidence="7 9" id="KW-0472">Membrane</keyword>
<dbReference type="InterPro" id="IPR017779">
    <property type="entry name" value="ABC_UrtB_bac"/>
</dbReference>
<feature type="transmembrane region" description="Helical" evidence="9">
    <location>
        <begin position="285"/>
        <end position="302"/>
    </location>
</feature>
<feature type="transmembrane region" description="Helical" evidence="9">
    <location>
        <begin position="308"/>
        <end position="326"/>
    </location>
</feature>
<evidence type="ECO:0000256" key="1">
    <source>
        <dbReference type="ARBA" id="ARBA00004429"/>
    </source>
</evidence>
<dbReference type="AlphaFoldDB" id="A0A5C8Z5I9"/>
<keyword evidence="4 9" id="KW-0812">Transmembrane</keyword>
<evidence type="ECO:0000313" key="11">
    <source>
        <dbReference type="Proteomes" id="UP000321764"/>
    </source>
</evidence>
<dbReference type="CDD" id="cd06582">
    <property type="entry name" value="TM_PBP1_LivH_like"/>
    <property type="match status" value="1"/>
</dbReference>
<comment type="subcellular location">
    <subcellularLocation>
        <location evidence="1">Cell inner membrane</location>
        <topology evidence="1">Multi-pass membrane protein</topology>
    </subcellularLocation>
</comment>
<protein>
    <submittedName>
        <fullName evidence="10">Urea ABC transporter permease subunit UrtB</fullName>
    </submittedName>
</protein>
<evidence type="ECO:0000256" key="3">
    <source>
        <dbReference type="ARBA" id="ARBA00022475"/>
    </source>
</evidence>
<dbReference type="GO" id="GO:0006865">
    <property type="term" value="P:amino acid transport"/>
    <property type="evidence" value="ECO:0007669"/>
    <property type="project" value="UniProtKB-KW"/>
</dbReference>
<dbReference type="PANTHER" id="PTHR11795">
    <property type="entry name" value="BRANCHED-CHAIN AMINO ACID TRANSPORT SYSTEM PERMEASE PROTEIN LIVH"/>
    <property type="match status" value="1"/>
</dbReference>
<sequence length="539" mass="59230">MNRYRCHYLLSNSLKLLFGFLLFVFSSFSYSQTIAELHHELTNVTLSKTKSVLEKIVQTDDETNLHLFETMLAGNLYFDTSDHSLLVLEKVDGVEQIKDFYSAEVRAIDRSDAKKIRVNNALRTYLRASIARIQLTAKDDTVRKEAVESLYKKVDKTTFATVVELRSQETNKAVQSAMDLLIDMNDAQFNKNEQQRIAAINRLAKSLEPAVRNMLVTIANQTEVPKVAAAATQALQTIEAKIGFYNKLDTVFFGLSLGSILLLASIGLAITFGVMGVINMAHGEMIMLGAYTTYVVQLLMPNHIDQSIIVAIPLAFTVSALVGIVIERGVIQFLHGRPLETLLATFGISLILQQLVRSIFSPLNRQVNTPSWMSGSVEINPVLFITLNRLYIFFFALIVFAALLVILRKTSLGLNVRAVSQNRNMARALGIKTARVDALTFGLGSGIAGIAGVALSQLTNVGPNLGQSYIIDSFMVVVFGGVGNLFGTLVAAFTLGIANKLFEPMVGAVLSSILVLVFIILFIQKRPKGLFPQKGRAAE</sequence>
<feature type="transmembrane region" description="Helical" evidence="9">
    <location>
        <begin position="251"/>
        <end position="278"/>
    </location>
</feature>
<evidence type="ECO:0000256" key="6">
    <source>
        <dbReference type="ARBA" id="ARBA00022989"/>
    </source>
</evidence>
<dbReference type="RefSeq" id="WP_147712712.1">
    <property type="nucleotide sequence ID" value="NZ_VKAD01000001.1"/>
</dbReference>
<dbReference type="InterPro" id="IPR001851">
    <property type="entry name" value="ABC_transp_permease"/>
</dbReference>
<accession>A0A5C8Z5I9</accession>
<evidence type="ECO:0000256" key="7">
    <source>
        <dbReference type="ARBA" id="ARBA00023136"/>
    </source>
</evidence>
<comment type="similarity">
    <text evidence="8">Belongs to the binding-protein-dependent transport system permease family. LivHM subfamily.</text>
</comment>
<evidence type="ECO:0000256" key="8">
    <source>
        <dbReference type="ARBA" id="ARBA00037998"/>
    </source>
</evidence>
<proteinExistence type="inferred from homology"/>
<keyword evidence="5" id="KW-0029">Amino-acid transport</keyword>
<keyword evidence="3" id="KW-1003">Cell membrane</keyword>
<evidence type="ECO:0000256" key="2">
    <source>
        <dbReference type="ARBA" id="ARBA00022448"/>
    </source>
</evidence>
<gene>
    <name evidence="10" type="primary">urtB</name>
    <name evidence="10" type="ORF">FME95_02095</name>
</gene>
<evidence type="ECO:0000256" key="4">
    <source>
        <dbReference type="ARBA" id="ARBA00022692"/>
    </source>
</evidence>
<keyword evidence="6 9" id="KW-1133">Transmembrane helix</keyword>
<keyword evidence="2" id="KW-0813">Transport</keyword>